<reference evidence="3" key="1">
    <citation type="journal article" date="2021" name="PeerJ">
        <title>Extensive microbial diversity within the chicken gut microbiome revealed by metagenomics and culture.</title>
        <authorList>
            <person name="Gilroy R."/>
            <person name="Ravi A."/>
            <person name="Getino M."/>
            <person name="Pursley I."/>
            <person name="Horton D.L."/>
            <person name="Alikhan N.F."/>
            <person name="Baker D."/>
            <person name="Gharbi K."/>
            <person name="Hall N."/>
            <person name="Watson M."/>
            <person name="Adriaenssens E.M."/>
            <person name="Foster-Nyarko E."/>
            <person name="Jarju S."/>
            <person name="Secka A."/>
            <person name="Antonio M."/>
            <person name="Oren A."/>
            <person name="Chaudhuri R.R."/>
            <person name="La Ragione R."/>
            <person name="Hildebrand F."/>
            <person name="Pallen M.J."/>
        </authorList>
    </citation>
    <scope>NUCLEOTIDE SEQUENCE</scope>
    <source>
        <strain evidence="3">CHK179-5677</strain>
    </source>
</reference>
<proteinExistence type="predicted"/>
<keyword evidence="2" id="KW-0732">Signal</keyword>
<dbReference type="RefSeq" id="WP_295368547.1">
    <property type="nucleotide sequence ID" value="NZ_DYUC01000017.1"/>
</dbReference>
<evidence type="ECO:0000313" key="3">
    <source>
        <dbReference type="EMBL" id="HJG85810.1"/>
    </source>
</evidence>
<gene>
    <name evidence="3" type="ORF">K8V01_02085</name>
</gene>
<dbReference type="Proteomes" id="UP000760668">
    <property type="component" value="Unassembled WGS sequence"/>
</dbReference>
<dbReference type="AlphaFoldDB" id="A0A921MJV9"/>
<evidence type="ECO:0000313" key="4">
    <source>
        <dbReference type="Proteomes" id="UP000760668"/>
    </source>
</evidence>
<name>A0A921MJV9_9FIRM</name>
<feature type="compositionally biased region" description="Low complexity" evidence="1">
    <location>
        <begin position="22"/>
        <end position="31"/>
    </location>
</feature>
<feature type="signal peptide" evidence="2">
    <location>
        <begin position="1"/>
        <end position="18"/>
    </location>
</feature>
<feature type="compositionally biased region" description="Polar residues" evidence="1">
    <location>
        <begin position="39"/>
        <end position="52"/>
    </location>
</feature>
<accession>A0A921MJV9</accession>
<evidence type="ECO:0000256" key="1">
    <source>
        <dbReference type="SAM" id="MobiDB-lite"/>
    </source>
</evidence>
<comment type="caution">
    <text evidence="3">The sequence shown here is derived from an EMBL/GenBank/DDBJ whole genome shotgun (WGS) entry which is preliminary data.</text>
</comment>
<feature type="region of interest" description="Disordered" evidence="1">
    <location>
        <begin position="22"/>
        <end position="63"/>
    </location>
</feature>
<evidence type="ECO:0000256" key="2">
    <source>
        <dbReference type="SAM" id="SignalP"/>
    </source>
</evidence>
<feature type="chain" id="PRO_5037088078" description="Lipoprotein" evidence="2">
    <location>
        <begin position="19"/>
        <end position="191"/>
    </location>
</feature>
<dbReference type="PROSITE" id="PS51257">
    <property type="entry name" value="PROKAR_LIPOPROTEIN"/>
    <property type="match status" value="1"/>
</dbReference>
<sequence length="191" mass="19744">MKRLFALLLSLALTLALAACGPAQETPAPGGTTPPPTESAQPAPSPTGSQPPEETPPAEVDEPELPLSADYAGADLLARPEDYDLLVLDESEYRVDVAITASETVTGIQVASLTLEEVGEDDVGFRIEAVLGTLDAIKPGRPFVVAMAFPGSIPNTALIFTGPDGAVCCCTISMSGKDGSLLLIPFEPLPD</sequence>
<organism evidence="3 4">
    <name type="scientific">Pseudoflavonifractor capillosus</name>
    <dbReference type="NCBI Taxonomy" id="106588"/>
    <lineage>
        <taxon>Bacteria</taxon>
        <taxon>Bacillati</taxon>
        <taxon>Bacillota</taxon>
        <taxon>Clostridia</taxon>
        <taxon>Eubacteriales</taxon>
        <taxon>Oscillospiraceae</taxon>
        <taxon>Pseudoflavonifractor</taxon>
    </lineage>
</organism>
<evidence type="ECO:0008006" key="5">
    <source>
        <dbReference type="Google" id="ProtNLM"/>
    </source>
</evidence>
<dbReference type="EMBL" id="DYUC01000017">
    <property type="protein sequence ID" value="HJG85810.1"/>
    <property type="molecule type" value="Genomic_DNA"/>
</dbReference>
<protein>
    <recommendedName>
        <fullName evidence="5">Lipoprotein</fullName>
    </recommendedName>
</protein>
<reference evidence="3" key="2">
    <citation type="submission" date="2021-09" db="EMBL/GenBank/DDBJ databases">
        <authorList>
            <person name="Gilroy R."/>
        </authorList>
    </citation>
    <scope>NUCLEOTIDE SEQUENCE</scope>
    <source>
        <strain evidence="3">CHK179-5677</strain>
    </source>
</reference>